<keyword evidence="4" id="KW-0132">Cell division</keyword>
<dbReference type="InterPro" id="IPR036390">
    <property type="entry name" value="WH_DNA-bd_sf"/>
</dbReference>
<evidence type="ECO:0000256" key="9">
    <source>
        <dbReference type="ARBA" id="ARBA00022989"/>
    </source>
</evidence>
<evidence type="ECO:0000256" key="14">
    <source>
        <dbReference type="PROSITE-ProRule" id="PRU00289"/>
    </source>
</evidence>
<evidence type="ECO:0000256" key="5">
    <source>
        <dbReference type="ARBA" id="ARBA00022692"/>
    </source>
</evidence>
<evidence type="ECO:0000313" key="19">
    <source>
        <dbReference type="Proteomes" id="UP001304300"/>
    </source>
</evidence>
<dbReference type="SMART" id="SM00382">
    <property type="entry name" value="AAA"/>
    <property type="match status" value="1"/>
</dbReference>
<dbReference type="Pfam" id="PF01580">
    <property type="entry name" value="FtsK_SpoIIIE"/>
    <property type="match status" value="1"/>
</dbReference>
<dbReference type="EMBL" id="CP136920">
    <property type="protein sequence ID" value="WOO41455.1"/>
    <property type="molecule type" value="Genomic_DNA"/>
</dbReference>
<evidence type="ECO:0000256" key="1">
    <source>
        <dbReference type="ARBA" id="ARBA00004651"/>
    </source>
</evidence>
<sequence>MGLFKKKTAQKKTTFAPRKPQSHPFWGLLILAISLLYFVALFFFEAGQWNQVNSGADPSQNPAGNVGVFLAGNSVYLFGLVATLIPVLLFWIAYLLIFKKASRVGFRLCVASLVIIVSLCGFANLIETYLEPQQSADVAQEVEILSGDEVPTETRYFFNGMGGTVGQLLYNEWFTHYIGPFGTTLVLAVALVFGIVFLATDNLTRSVENWHEQRAQKKKDKQKQKQSMASAKVEKKKKSETRFVAAPKPSEPKKKELRAGESVLEGFNPDEAKKDPALSSEEDEQPTKKKGTRFLMPKKKPAKDVPAPAPAAAPDKAAASAKPTLVVPKKPGIKIVEAEQTERAEVQLPDRRGDYTFPKVDLLADPIPPAEGETKEDYSETAEALVQTLNEFNVKVEPSSVQTGPVITRYEVKPAPGVRVEKIASLDKNIALGLKALAVRILAPVPGKGTVGIEVPNKNPLAVRMKEIVESKSWGESSAEIPIVLGKDVTGKPIVEDLTKMPHMLIAGSTGSGKTVCINAVIASLLYHSSPDDLRFIMVDPKVVEMQIYNQLPHMLIPVVTEPKKVPGALKYLLREMERRYQIFAKVGVRNIAGFNSKVVKEKEEKAAAEKLDRELSSEMSPEERAAAATMEVPRDLELEIPEGKLPYIVCIIDELADLMMVAPQDIETGVARLAQLARAAGIHLILATQRPSVNVITGVIKANLPTRISFKVASKVDSRTILDTGGAEALIGKGDMLFVPPGSHSLVRAQGAFVSDEEINGIVEFVHEKNGPPVFDEAIQAAVESAGEEGEETGAAAGTYEDELVPDAIGVLKTTKRASTSMLQRRLKIGYNRAARIMEILEDEGIVGPENGSSPREILRDLDSL</sequence>
<dbReference type="RefSeq" id="WP_317833939.1">
    <property type="nucleotide sequence ID" value="NZ_CP136920.1"/>
</dbReference>
<feature type="compositionally biased region" description="Basic residues" evidence="15">
    <location>
        <begin position="288"/>
        <end position="301"/>
    </location>
</feature>
<feature type="transmembrane region" description="Helical" evidence="16">
    <location>
        <begin position="104"/>
        <end position="126"/>
    </location>
</feature>
<dbReference type="GO" id="GO:0005524">
    <property type="term" value="F:ATP binding"/>
    <property type="evidence" value="ECO:0007669"/>
    <property type="project" value="UniProtKB-UniRule"/>
</dbReference>
<accession>A0AAQ3LCN9</accession>
<keyword evidence="6 14" id="KW-0547">Nucleotide-binding</keyword>
<dbReference type="InterPro" id="IPR036388">
    <property type="entry name" value="WH-like_DNA-bd_sf"/>
</dbReference>
<dbReference type="PANTHER" id="PTHR22683">
    <property type="entry name" value="SPORULATION PROTEIN RELATED"/>
    <property type="match status" value="1"/>
</dbReference>
<evidence type="ECO:0000256" key="16">
    <source>
        <dbReference type="SAM" id="Phobius"/>
    </source>
</evidence>
<evidence type="ECO:0000259" key="17">
    <source>
        <dbReference type="PROSITE" id="PS50901"/>
    </source>
</evidence>
<evidence type="ECO:0000256" key="2">
    <source>
        <dbReference type="ARBA" id="ARBA00006474"/>
    </source>
</evidence>
<feature type="region of interest" description="Disordered" evidence="15">
    <location>
        <begin position="847"/>
        <end position="866"/>
    </location>
</feature>
<feature type="region of interest" description="Disordered" evidence="15">
    <location>
        <begin position="610"/>
        <end position="629"/>
    </location>
</feature>
<dbReference type="SMART" id="SM00843">
    <property type="entry name" value="Ftsk_gamma"/>
    <property type="match status" value="1"/>
</dbReference>
<feature type="compositionally biased region" description="Basic and acidic residues" evidence="15">
    <location>
        <begin position="610"/>
        <end position="626"/>
    </location>
</feature>
<keyword evidence="10" id="KW-0238">DNA-binding</keyword>
<feature type="transmembrane region" description="Helical" evidence="16">
    <location>
        <begin position="177"/>
        <end position="199"/>
    </location>
</feature>
<dbReference type="InterPro" id="IPR018541">
    <property type="entry name" value="Ftsk_gamma"/>
</dbReference>
<dbReference type="GO" id="GO:0007059">
    <property type="term" value="P:chromosome segregation"/>
    <property type="evidence" value="ECO:0007669"/>
    <property type="project" value="UniProtKB-KW"/>
</dbReference>
<evidence type="ECO:0000256" key="13">
    <source>
        <dbReference type="ARBA" id="ARBA00025923"/>
    </source>
</evidence>
<evidence type="ECO:0000256" key="7">
    <source>
        <dbReference type="ARBA" id="ARBA00022829"/>
    </source>
</evidence>
<feature type="transmembrane region" description="Helical" evidence="16">
    <location>
        <begin position="75"/>
        <end position="97"/>
    </location>
</feature>
<keyword evidence="3" id="KW-1003">Cell membrane</keyword>
<feature type="transmembrane region" description="Helical" evidence="16">
    <location>
        <begin position="25"/>
        <end position="44"/>
    </location>
</feature>
<evidence type="ECO:0000256" key="3">
    <source>
        <dbReference type="ARBA" id="ARBA00022475"/>
    </source>
</evidence>
<keyword evidence="7" id="KW-0159">Chromosome partition</keyword>
<reference evidence="18 19" key="1">
    <citation type="submission" date="2023-10" db="EMBL/GenBank/DDBJ databases">
        <title>Rubellicoccus peritrichatus gen. nov., sp. nov., isolated from an algae of coral reef tank.</title>
        <authorList>
            <person name="Luo J."/>
        </authorList>
    </citation>
    <scope>NUCLEOTIDE SEQUENCE [LARGE SCALE GENOMIC DNA]</scope>
    <source>
        <strain evidence="18 19">CR14</strain>
    </source>
</reference>
<dbReference type="InterPro" id="IPR003593">
    <property type="entry name" value="AAA+_ATPase"/>
</dbReference>
<evidence type="ECO:0000256" key="10">
    <source>
        <dbReference type="ARBA" id="ARBA00023125"/>
    </source>
</evidence>
<feature type="domain" description="FtsK" evidence="17">
    <location>
        <begin position="491"/>
        <end position="720"/>
    </location>
</feature>
<feature type="region of interest" description="Disordered" evidence="15">
    <location>
        <begin position="211"/>
        <end position="323"/>
    </location>
</feature>
<dbReference type="InterPro" id="IPR050206">
    <property type="entry name" value="FtsK/SpoIIIE/SftA"/>
</dbReference>
<feature type="binding site" evidence="14">
    <location>
        <begin position="508"/>
        <end position="515"/>
    </location>
    <ligand>
        <name>ATP</name>
        <dbReference type="ChEBI" id="CHEBI:30616"/>
    </ligand>
</feature>
<protein>
    <submittedName>
        <fullName evidence="18">DNA translocase FtsK</fullName>
    </submittedName>
</protein>
<organism evidence="18 19">
    <name type="scientific">Rubellicoccus peritrichatus</name>
    <dbReference type="NCBI Taxonomy" id="3080537"/>
    <lineage>
        <taxon>Bacteria</taxon>
        <taxon>Pseudomonadati</taxon>
        <taxon>Verrucomicrobiota</taxon>
        <taxon>Opitutia</taxon>
        <taxon>Puniceicoccales</taxon>
        <taxon>Cerasicoccaceae</taxon>
        <taxon>Rubellicoccus</taxon>
    </lineage>
</organism>
<dbReference type="Gene3D" id="1.10.10.10">
    <property type="entry name" value="Winged helix-like DNA-binding domain superfamily/Winged helix DNA-binding domain"/>
    <property type="match status" value="1"/>
</dbReference>
<comment type="similarity">
    <text evidence="2">Belongs to the FtsK/SpoIIIE/SftA family.</text>
</comment>
<dbReference type="InterPro" id="IPR025199">
    <property type="entry name" value="FtsK_4TM"/>
</dbReference>
<dbReference type="GO" id="GO:0005886">
    <property type="term" value="C:plasma membrane"/>
    <property type="evidence" value="ECO:0007669"/>
    <property type="project" value="UniProtKB-SubCell"/>
</dbReference>
<keyword evidence="12" id="KW-0131">Cell cycle</keyword>
<dbReference type="PROSITE" id="PS50901">
    <property type="entry name" value="FTSK"/>
    <property type="match status" value="1"/>
</dbReference>
<feature type="compositionally biased region" description="Low complexity" evidence="15">
    <location>
        <begin position="304"/>
        <end position="323"/>
    </location>
</feature>
<dbReference type="GO" id="GO:0051301">
    <property type="term" value="P:cell division"/>
    <property type="evidence" value="ECO:0007669"/>
    <property type="project" value="UniProtKB-KW"/>
</dbReference>
<dbReference type="SUPFAM" id="SSF46785">
    <property type="entry name" value="Winged helix' DNA-binding domain"/>
    <property type="match status" value="1"/>
</dbReference>
<keyword evidence="5 16" id="KW-0812">Transmembrane</keyword>
<dbReference type="KEGG" id="puo:RZN69_00035"/>
<evidence type="ECO:0000256" key="4">
    <source>
        <dbReference type="ARBA" id="ARBA00022618"/>
    </source>
</evidence>
<feature type="compositionally biased region" description="Basic and acidic residues" evidence="15">
    <location>
        <begin position="250"/>
        <end position="259"/>
    </location>
</feature>
<proteinExistence type="inferred from homology"/>
<keyword evidence="11 16" id="KW-0472">Membrane</keyword>
<dbReference type="Pfam" id="PF13491">
    <property type="entry name" value="FtsK_4TM"/>
    <property type="match status" value="1"/>
</dbReference>
<name>A0AAQ3LCN9_9BACT</name>
<comment type="subunit">
    <text evidence="13">Homohexamer. Forms a ring that surrounds DNA.</text>
</comment>
<evidence type="ECO:0000256" key="8">
    <source>
        <dbReference type="ARBA" id="ARBA00022840"/>
    </source>
</evidence>
<evidence type="ECO:0000313" key="18">
    <source>
        <dbReference type="EMBL" id="WOO41455.1"/>
    </source>
</evidence>
<keyword evidence="8 14" id="KW-0067">ATP-binding</keyword>
<evidence type="ECO:0000256" key="15">
    <source>
        <dbReference type="SAM" id="MobiDB-lite"/>
    </source>
</evidence>
<dbReference type="InterPro" id="IPR002543">
    <property type="entry name" value="FtsK_dom"/>
</dbReference>
<gene>
    <name evidence="18" type="ORF">RZN69_00035</name>
</gene>
<dbReference type="Gene3D" id="3.40.50.300">
    <property type="entry name" value="P-loop containing nucleotide triphosphate hydrolases"/>
    <property type="match status" value="1"/>
</dbReference>
<dbReference type="Pfam" id="PF17854">
    <property type="entry name" value="FtsK_alpha"/>
    <property type="match status" value="1"/>
</dbReference>
<dbReference type="GO" id="GO:0003677">
    <property type="term" value="F:DNA binding"/>
    <property type="evidence" value="ECO:0007669"/>
    <property type="project" value="UniProtKB-KW"/>
</dbReference>
<dbReference type="InterPro" id="IPR041027">
    <property type="entry name" value="FtsK_alpha"/>
</dbReference>
<evidence type="ECO:0000256" key="6">
    <source>
        <dbReference type="ARBA" id="ARBA00022741"/>
    </source>
</evidence>
<dbReference type="Pfam" id="PF09397">
    <property type="entry name" value="FtsK_gamma"/>
    <property type="match status" value="1"/>
</dbReference>
<keyword evidence="9 16" id="KW-1133">Transmembrane helix</keyword>
<dbReference type="InterPro" id="IPR027417">
    <property type="entry name" value="P-loop_NTPase"/>
</dbReference>
<dbReference type="SUPFAM" id="SSF52540">
    <property type="entry name" value="P-loop containing nucleoside triphosphate hydrolases"/>
    <property type="match status" value="1"/>
</dbReference>
<dbReference type="PANTHER" id="PTHR22683:SF41">
    <property type="entry name" value="DNA TRANSLOCASE FTSK"/>
    <property type="match status" value="1"/>
</dbReference>
<dbReference type="Gene3D" id="3.30.980.40">
    <property type="match status" value="1"/>
</dbReference>
<keyword evidence="19" id="KW-1185">Reference proteome</keyword>
<evidence type="ECO:0000256" key="11">
    <source>
        <dbReference type="ARBA" id="ARBA00023136"/>
    </source>
</evidence>
<dbReference type="Proteomes" id="UP001304300">
    <property type="component" value="Chromosome"/>
</dbReference>
<evidence type="ECO:0000256" key="12">
    <source>
        <dbReference type="ARBA" id="ARBA00023306"/>
    </source>
</evidence>
<comment type="subcellular location">
    <subcellularLocation>
        <location evidence="1">Cell membrane</location>
        <topology evidence="1">Multi-pass membrane protein</topology>
    </subcellularLocation>
</comment>
<dbReference type="AlphaFoldDB" id="A0AAQ3LCN9"/>